<feature type="domain" description="WIT1/2 N-terminal helical bundle" evidence="3">
    <location>
        <begin position="34"/>
        <end position="172"/>
    </location>
</feature>
<reference evidence="4 5" key="1">
    <citation type="journal article" date="2021" name="Commun. Biol.">
        <title>The genome of Shorea leprosula (Dipterocarpaceae) highlights the ecological relevance of drought in aseasonal tropical rainforests.</title>
        <authorList>
            <person name="Ng K.K.S."/>
            <person name="Kobayashi M.J."/>
            <person name="Fawcett J.A."/>
            <person name="Hatakeyama M."/>
            <person name="Paape T."/>
            <person name="Ng C.H."/>
            <person name="Ang C.C."/>
            <person name="Tnah L.H."/>
            <person name="Lee C.T."/>
            <person name="Nishiyama T."/>
            <person name="Sese J."/>
            <person name="O'Brien M.J."/>
            <person name="Copetti D."/>
            <person name="Mohd Noor M.I."/>
            <person name="Ong R.C."/>
            <person name="Putra M."/>
            <person name="Sireger I.Z."/>
            <person name="Indrioko S."/>
            <person name="Kosugi Y."/>
            <person name="Izuno A."/>
            <person name="Isagi Y."/>
            <person name="Lee S.L."/>
            <person name="Shimizu K.K."/>
        </authorList>
    </citation>
    <scope>NUCLEOTIDE SEQUENCE [LARGE SCALE GENOMIC DNA]</scope>
    <source>
        <strain evidence="4">214</strain>
    </source>
</reference>
<dbReference type="Gene3D" id="1.20.5.170">
    <property type="match status" value="1"/>
</dbReference>
<evidence type="ECO:0000256" key="2">
    <source>
        <dbReference type="SAM" id="Phobius"/>
    </source>
</evidence>
<feature type="coiled-coil region" evidence="1">
    <location>
        <begin position="363"/>
        <end position="530"/>
    </location>
</feature>
<keyword evidence="1" id="KW-0175">Coiled coil</keyword>
<dbReference type="InterPro" id="IPR058610">
    <property type="entry name" value="WIT1_2_N"/>
</dbReference>
<protein>
    <recommendedName>
        <fullName evidence="3">WIT1/2 N-terminal helical bundle domain-containing protein</fullName>
    </recommendedName>
</protein>
<evidence type="ECO:0000313" key="4">
    <source>
        <dbReference type="EMBL" id="GKV39282.1"/>
    </source>
</evidence>
<sequence>MGTADFAVGNVYANNLESEHEEVSSSGERIQEMQSTMILLNRADMDLAYSSEKLANLHVLLMLLLGWDDDPEVMSLENNDMSAKFIENALVFDLLSGILDSELREVESFLDTLKEEIVDARHKISSGRHFRELFLIMGEKLRDSEESLRQCQERVLEVKMHLIKFQRSISYFRPANCNNDEALDISANALPSDINGKLKEQTAEQQRYILRMLEKSLARELDLEKKLSVLGQNEEQVKLKLHYTEQVASRMEEAAEVVWGRFLEADNAAEVLMGISKELLGRLQVAQFNLNGSIQREAELKSKFQVCMEELNAKNLVLQKLESSNVEQVAIVSEVFDLREKVILLEEQLKQSEFQLKDASDCNEVSQEQLHEMESVIESLKDNIYEAESRAESAQAKVTELTDANLELNEELNLLKSNDENKTNKVASLEKQSHELENQLQHAKASSEASQEQMNMLYSAILDMETLISDLNSKVSKAESKTEEVEEQCIELSESNFTLNEEISILRGKIQCLEASLDQANDAKEARAKEINHRTKIIMDMVLKLSTERERIQKQLCSVTNENELLMEKLQSVERKNTSRTMCDIEDADDKGLLFSKDDSTKATHSKMCNEAVSSATTAQVDESSEDASFCKTNVESAVSIKDSNNNAVKEMERGHLKLPLTFMAILVVLLSALSAYLLNKNHIFFDYFG</sequence>
<gene>
    <name evidence="4" type="ORF">SLEP1_g47083</name>
</gene>
<proteinExistence type="predicted"/>
<evidence type="ECO:0000256" key="1">
    <source>
        <dbReference type="SAM" id="Coils"/>
    </source>
</evidence>
<dbReference type="PANTHER" id="PTHR35705:SF2">
    <property type="entry name" value="WPP DOMAIN-INTERACTING TAIL-ANCHORED PROTEIN 2"/>
    <property type="match status" value="1"/>
</dbReference>
<dbReference type="Pfam" id="PF26581">
    <property type="entry name" value="WIT1_2_N"/>
    <property type="match status" value="1"/>
</dbReference>
<dbReference type="Proteomes" id="UP001054252">
    <property type="component" value="Unassembled WGS sequence"/>
</dbReference>
<keyword evidence="2" id="KW-0472">Membrane</keyword>
<organism evidence="4 5">
    <name type="scientific">Rubroshorea leprosula</name>
    <dbReference type="NCBI Taxonomy" id="152421"/>
    <lineage>
        <taxon>Eukaryota</taxon>
        <taxon>Viridiplantae</taxon>
        <taxon>Streptophyta</taxon>
        <taxon>Embryophyta</taxon>
        <taxon>Tracheophyta</taxon>
        <taxon>Spermatophyta</taxon>
        <taxon>Magnoliopsida</taxon>
        <taxon>eudicotyledons</taxon>
        <taxon>Gunneridae</taxon>
        <taxon>Pentapetalae</taxon>
        <taxon>rosids</taxon>
        <taxon>malvids</taxon>
        <taxon>Malvales</taxon>
        <taxon>Dipterocarpaceae</taxon>
        <taxon>Rubroshorea</taxon>
    </lineage>
</organism>
<evidence type="ECO:0000259" key="3">
    <source>
        <dbReference type="Pfam" id="PF26581"/>
    </source>
</evidence>
<dbReference type="PANTHER" id="PTHR35705">
    <property type="entry name" value="WPP DOMAIN-INTERACTING TAIL-ANCHORED PROTEIN 1"/>
    <property type="match status" value="1"/>
</dbReference>
<keyword evidence="2" id="KW-0812">Transmembrane</keyword>
<accession>A0AAV5LRZ9</accession>
<keyword evidence="5" id="KW-1185">Reference proteome</keyword>
<evidence type="ECO:0000313" key="5">
    <source>
        <dbReference type="Proteomes" id="UP001054252"/>
    </source>
</evidence>
<comment type="caution">
    <text evidence="4">The sequence shown here is derived from an EMBL/GenBank/DDBJ whole genome shotgun (WGS) entry which is preliminary data.</text>
</comment>
<keyword evidence="2" id="KW-1133">Transmembrane helix</keyword>
<feature type="transmembrane region" description="Helical" evidence="2">
    <location>
        <begin position="659"/>
        <end position="679"/>
    </location>
</feature>
<dbReference type="InterPro" id="IPR039976">
    <property type="entry name" value="WIT1/WIT2"/>
</dbReference>
<dbReference type="AlphaFoldDB" id="A0AAV5LRZ9"/>
<name>A0AAV5LRZ9_9ROSI</name>
<dbReference type="EMBL" id="BPVZ01000133">
    <property type="protein sequence ID" value="GKV39282.1"/>
    <property type="molecule type" value="Genomic_DNA"/>
</dbReference>